<evidence type="ECO:0000313" key="1">
    <source>
        <dbReference type="EMBL" id="MFB9758810.1"/>
    </source>
</evidence>
<sequence length="42" mass="4394">MTIKVKMAQDELILSGVQVPTITPAPVSTSLVQETSPTTALP</sequence>
<comment type="caution">
    <text evidence="1">The sequence shown here is derived from an EMBL/GenBank/DDBJ whole genome shotgun (WGS) entry which is preliminary data.</text>
</comment>
<name>A0ABV5WEP0_9BACI</name>
<reference evidence="1 2" key="1">
    <citation type="submission" date="2024-09" db="EMBL/GenBank/DDBJ databases">
        <authorList>
            <person name="Sun Q."/>
            <person name="Mori K."/>
        </authorList>
    </citation>
    <scope>NUCLEOTIDE SEQUENCE [LARGE SCALE GENOMIC DNA]</scope>
    <source>
        <strain evidence="1 2">JCM 11201</strain>
    </source>
</reference>
<evidence type="ECO:0000313" key="2">
    <source>
        <dbReference type="Proteomes" id="UP001589609"/>
    </source>
</evidence>
<dbReference type="EMBL" id="JBHMAF010000041">
    <property type="protein sequence ID" value="MFB9758810.1"/>
    <property type="molecule type" value="Genomic_DNA"/>
</dbReference>
<protein>
    <submittedName>
        <fullName evidence="1">Uncharacterized protein</fullName>
    </submittedName>
</protein>
<organism evidence="1 2">
    <name type="scientific">Ectobacillus funiculus</name>
    <dbReference type="NCBI Taxonomy" id="137993"/>
    <lineage>
        <taxon>Bacteria</taxon>
        <taxon>Bacillati</taxon>
        <taxon>Bacillota</taxon>
        <taxon>Bacilli</taxon>
        <taxon>Bacillales</taxon>
        <taxon>Bacillaceae</taxon>
        <taxon>Ectobacillus</taxon>
    </lineage>
</organism>
<keyword evidence="2" id="KW-1185">Reference proteome</keyword>
<gene>
    <name evidence="1" type="ORF">ACFFMS_09970</name>
</gene>
<proteinExistence type="predicted"/>
<dbReference type="Proteomes" id="UP001589609">
    <property type="component" value="Unassembled WGS sequence"/>
</dbReference>
<accession>A0ABV5WEP0</accession>